<reference evidence="2 3" key="1">
    <citation type="journal article" date="2018" name="Sci. Rep.">
        <title>Comparative genomics provides insights into the lifestyle and reveals functional heterogeneity of dark septate endophytic fungi.</title>
        <authorList>
            <person name="Knapp D.G."/>
            <person name="Nemeth J.B."/>
            <person name="Barry K."/>
            <person name="Hainaut M."/>
            <person name="Henrissat B."/>
            <person name="Johnson J."/>
            <person name="Kuo A."/>
            <person name="Lim J.H.P."/>
            <person name="Lipzen A."/>
            <person name="Nolan M."/>
            <person name="Ohm R.A."/>
            <person name="Tamas L."/>
            <person name="Grigoriev I.V."/>
            <person name="Spatafora J.W."/>
            <person name="Nagy L.G."/>
            <person name="Kovacs G.M."/>
        </authorList>
    </citation>
    <scope>NUCLEOTIDE SEQUENCE [LARGE SCALE GENOMIC DNA]</scope>
    <source>
        <strain evidence="2 3">DSE2036</strain>
    </source>
</reference>
<evidence type="ECO:0000256" key="1">
    <source>
        <dbReference type="SAM" id="MobiDB-lite"/>
    </source>
</evidence>
<dbReference type="OrthoDB" id="1744869at2759"/>
<evidence type="ECO:0000313" key="2">
    <source>
        <dbReference type="EMBL" id="PVH94410.1"/>
    </source>
</evidence>
<evidence type="ECO:0000313" key="3">
    <source>
        <dbReference type="Proteomes" id="UP000244855"/>
    </source>
</evidence>
<feature type="region of interest" description="Disordered" evidence="1">
    <location>
        <begin position="572"/>
        <end position="596"/>
    </location>
</feature>
<dbReference type="EMBL" id="KZ805536">
    <property type="protein sequence ID" value="PVH94410.1"/>
    <property type="molecule type" value="Genomic_DNA"/>
</dbReference>
<dbReference type="AlphaFoldDB" id="A0A2V1D8I0"/>
<name>A0A2V1D8I0_9PLEO</name>
<feature type="compositionally biased region" description="Basic and acidic residues" evidence="1">
    <location>
        <begin position="572"/>
        <end position="587"/>
    </location>
</feature>
<proteinExistence type="predicted"/>
<sequence length="596" mass="64561">MPPWVARQWHVLRPPTPVLAHRLQCVPRLRAAALRPYSTTSDGNERSSNLASINSAIIIPNSVANAKPDDLIEHITPVTLDRTAHNRFVVFLVTPSFAPWLLDDATFLRKALNRTYSRANEFLSTSGARIHALCAVVDKLPAAQSLDQLDRIEGLGHELNARSKRPPVSETGFEGLAYVTLRSGDSIPTPEASQPPPDQAAVSFVASRSFKKSLGHFSDTLRLPLANTVFQTGSPSTLIYSTWQKKDKEGEFNLLEKKNVTHHGVKLHTDVLCARSSSTLAIPLIPLTFPRRVEASMGNILRQVTGADGKTVVASHELEKVVPQFFSSRGEIAQATTVWALVMSREILAHVLATTSSMLGQLPDPDALDSSDASELLWDNLWAQKPPAWNELVPDALAAGARLHRVLSGGGGWGKKAGLLSLDPAVATSETPKEGGMVDGPGDLSSALQPVVRNGDYIQFFTSPPESVPGAKSGVEALKELEGAKKRWHWELGTIPSTADALTASSWQHDPSTPRNVFVLRNSFGALTEGGITINRHFKLRQKDEFSDIGASKVDVPFSRFSAVEIEGEETEASKAVDKVGKEKETSEAVGGLYNA</sequence>
<organism evidence="2 3">
    <name type="scientific">Periconia macrospinosa</name>
    <dbReference type="NCBI Taxonomy" id="97972"/>
    <lineage>
        <taxon>Eukaryota</taxon>
        <taxon>Fungi</taxon>
        <taxon>Dikarya</taxon>
        <taxon>Ascomycota</taxon>
        <taxon>Pezizomycotina</taxon>
        <taxon>Dothideomycetes</taxon>
        <taxon>Pleosporomycetidae</taxon>
        <taxon>Pleosporales</taxon>
        <taxon>Massarineae</taxon>
        <taxon>Periconiaceae</taxon>
        <taxon>Periconia</taxon>
    </lineage>
</organism>
<dbReference type="STRING" id="97972.A0A2V1D8I0"/>
<accession>A0A2V1D8I0</accession>
<protein>
    <submittedName>
        <fullName evidence="2">Uncharacterized protein</fullName>
    </submittedName>
</protein>
<gene>
    <name evidence="2" type="ORF">DM02DRAFT_645935</name>
</gene>
<dbReference type="Proteomes" id="UP000244855">
    <property type="component" value="Unassembled WGS sequence"/>
</dbReference>
<keyword evidence="3" id="KW-1185">Reference proteome</keyword>